<feature type="compositionally biased region" description="Polar residues" evidence="2">
    <location>
        <begin position="172"/>
        <end position="185"/>
    </location>
</feature>
<feature type="region of interest" description="Disordered" evidence="2">
    <location>
        <begin position="1"/>
        <end position="31"/>
    </location>
</feature>
<dbReference type="PANTHER" id="PTHR45125">
    <property type="entry name" value="F21J9.4-RELATED"/>
    <property type="match status" value="1"/>
</dbReference>
<comment type="caution">
    <text evidence="4">The sequence shown here is derived from an EMBL/GenBank/DDBJ whole genome shotgun (WGS) entry which is preliminary data.</text>
</comment>
<evidence type="ECO:0000256" key="2">
    <source>
        <dbReference type="SAM" id="MobiDB-lite"/>
    </source>
</evidence>
<protein>
    <recommendedName>
        <fullName evidence="3">No apical meristem-associated C-terminal domain-containing protein</fullName>
    </recommendedName>
</protein>
<dbReference type="PANTHER" id="PTHR45125:SF51">
    <property type="entry name" value="F21J9.4-RELATED"/>
    <property type="match status" value="1"/>
</dbReference>
<feature type="coiled-coil region" evidence="1">
    <location>
        <begin position="205"/>
        <end position="273"/>
    </location>
</feature>
<dbReference type="Pfam" id="PF14303">
    <property type="entry name" value="NAM-associated"/>
    <property type="match status" value="1"/>
</dbReference>
<feature type="compositionally biased region" description="Polar residues" evidence="2">
    <location>
        <begin position="1"/>
        <end position="28"/>
    </location>
</feature>
<keyword evidence="1" id="KW-0175">Coiled coil</keyword>
<dbReference type="InterPro" id="IPR029466">
    <property type="entry name" value="NAM-associated_C"/>
</dbReference>
<reference evidence="4 5" key="1">
    <citation type="journal article" date="2023" name="G3 (Bethesda)">
        <title>A chromosome-length genome assembly and annotation of blackberry (Rubus argutus, cv. 'Hillquist').</title>
        <authorList>
            <person name="Bruna T."/>
            <person name="Aryal R."/>
            <person name="Dudchenko O."/>
            <person name="Sargent D.J."/>
            <person name="Mead D."/>
            <person name="Buti M."/>
            <person name="Cavallini A."/>
            <person name="Hytonen T."/>
            <person name="Andres J."/>
            <person name="Pham M."/>
            <person name="Weisz D."/>
            <person name="Mascagni F."/>
            <person name="Usai G."/>
            <person name="Natali L."/>
            <person name="Bassil N."/>
            <person name="Fernandez G.E."/>
            <person name="Lomsadze A."/>
            <person name="Armour M."/>
            <person name="Olukolu B."/>
            <person name="Poorten T."/>
            <person name="Britton C."/>
            <person name="Davik J."/>
            <person name="Ashrafi H."/>
            <person name="Aiden E.L."/>
            <person name="Borodovsky M."/>
            <person name="Worthington M."/>
        </authorList>
    </citation>
    <scope>NUCLEOTIDE SEQUENCE [LARGE SCALE GENOMIC DNA]</scope>
    <source>
        <strain evidence="4">PI 553951</strain>
    </source>
</reference>
<gene>
    <name evidence="4" type="ORF">M0R45_016079</name>
</gene>
<evidence type="ECO:0000313" key="5">
    <source>
        <dbReference type="Proteomes" id="UP001457282"/>
    </source>
</evidence>
<feature type="domain" description="No apical meristem-associated C-terminal" evidence="3">
    <location>
        <begin position="139"/>
        <end position="292"/>
    </location>
</feature>
<dbReference type="Proteomes" id="UP001457282">
    <property type="component" value="Unassembled WGS sequence"/>
</dbReference>
<keyword evidence="5" id="KW-1185">Reference proteome</keyword>
<evidence type="ECO:0000313" key="4">
    <source>
        <dbReference type="EMBL" id="KAK9939383.1"/>
    </source>
</evidence>
<evidence type="ECO:0000259" key="3">
    <source>
        <dbReference type="Pfam" id="PF14303"/>
    </source>
</evidence>
<evidence type="ECO:0000256" key="1">
    <source>
        <dbReference type="SAM" id="Coils"/>
    </source>
</evidence>
<dbReference type="AlphaFoldDB" id="A0AAW1XRP1"/>
<sequence>MDSQFSEFPNFSTQESVENVDDVSQNSSKRVRGPSFNIDEDRLLISAWLNIGMDPIQGNEQKCNTFWERITKYYHEYKVFDTHRSQLMLKQRWCKIQKYVNKFSGCFATIIERHESGKTEQDKIGEAKKLFEVQEKFRFNLNHAWILLRHQPKWLQLEQELGDKTSKKRSKFSATNSLSSSTTGTHIDIEEDMNTYNPVIRPPGRKAEKRKLREANDQLVQIQNLHEQKRERDERKVQILKEKIEIDKEKLRVRKIEAENKKIEAEMRILSLDTSTMNQEDMIYYSKLRMKILLGDMYGSC</sequence>
<name>A0AAW1XRP1_RUBAR</name>
<accession>A0AAW1XRP1</accession>
<proteinExistence type="predicted"/>
<dbReference type="EMBL" id="JBEDUW010000003">
    <property type="protein sequence ID" value="KAK9939383.1"/>
    <property type="molecule type" value="Genomic_DNA"/>
</dbReference>
<organism evidence="4 5">
    <name type="scientific">Rubus argutus</name>
    <name type="common">Southern blackberry</name>
    <dbReference type="NCBI Taxonomy" id="59490"/>
    <lineage>
        <taxon>Eukaryota</taxon>
        <taxon>Viridiplantae</taxon>
        <taxon>Streptophyta</taxon>
        <taxon>Embryophyta</taxon>
        <taxon>Tracheophyta</taxon>
        <taxon>Spermatophyta</taxon>
        <taxon>Magnoliopsida</taxon>
        <taxon>eudicotyledons</taxon>
        <taxon>Gunneridae</taxon>
        <taxon>Pentapetalae</taxon>
        <taxon>rosids</taxon>
        <taxon>fabids</taxon>
        <taxon>Rosales</taxon>
        <taxon>Rosaceae</taxon>
        <taxon>Rosoideae</taxon>
        <taxon>Rosoideae incertae sedis</taxon>
        <taxon>Rubus</taxon>
    </lineage>
</organism>
<feature type="region of interest" description="Disordered" evidence="2">
    <location>
        <begin position="166"/>
        <end position="185"/>
    </location>
</feature>